<sequence length="166" mass="17859">MKKLLLISGIAAMFVLAGCSTNNTQTNAVSNKTVQVTGIRKTDLNAGSENLPVVQYHAPAPIPGKVQGFKKSFVTAPPMIPHSIKGMVPIKVGKNMCLSCHMPQQAKALGIPAMPKDHFVDNFEGDKVKPKVAGSRYFCTTCHAPQAKLDPVIENKFETMKANQGL</sequence>
<reference evidence="15" key="3">
    <citation type="submission" date="2019-06" db="EMBL/GenBank/DDBJ databases">
        <title>A comparative analysis of the Nautiliaceae.</title>
        <authorList>
            <person name="Grosche A."/>
            <person name="Smedile F."/>
            <person name="Vetriani C."/>
        </authorList>
    </citation>
    <scope>NUCLEOTIDE SEQUENCE</scope>
    <source>
        <strain evidence="15">TB6</strain>
    </source>
</reference>
<reference evidence="16 17" key="2">
    <citation type="submission" date="2018-11" db="EMBL/GenBank/DDBJ databases">
        <title>Genomic Encyclopedia of Type Strains, Phase IV (KMG-IV): sequencing the most valuable type-strain genomes for metagenomic binning, comparative biology and taxonomic classification.</title>
        <authorList>
            <person name="Goeker M."/>
        </authorList>
    </citation>
    <scope>NUCLEOTIDE SEQUENCE [LARGE SCALE GENOMIC DNA]</scope>
    <source>
        <strain evidence="16 17">DSM 27783</strain>
    </source>
</reference>
<evidence type="ECO:0000256" key="7">
    <source>
        <dbReference type="ARBA" id="ARBA00022729"/>
    </source>
</evidence>
<keyword evidence="4" id="KW-0813">Transport</keyword>
<evidence type="ECO:0000256" key="4">
    <source>
        <dbReference type="ARBA" id="ARBA00022448"/>
    </source>
</evidence>
<evidence type="ECO:0000256" key="3">
    <source>
        <dbReference type="ARBA" id="ARBA00013773"/>
    </source>
</evidence>
<dbReference type="EMBL" id="RJVK01000001">
    <property type="protein sequence ID" value="ROR40602.1"/>
    <property type="molecule type" value="Genomic_DNA"/>
</dbReference>
<evidence type="ECO:0000256" key="13">
    <source>
        <dbReference type="PIRSR" id="PIRSR006105-2"/>
    </source>
</evidence>
<dbReference type="GO" id="GO:0042597">
    <property type="term" value="C:periplasmic space"/>
    <property type="evidence" value="ECO:0007669"/>
    <property type="project" value="UniProtKB-SubCell"/>
</dbReference>
<evidence type="ECO:0000313" key="17">
    <source>
        <dbReference type="Proteomes" id="UP000272781"/>
    </source>
</evidence>
<evidence type="ECO:0000256" key="14">
    <source>
        <dbReference type="SAM" id="SignalP"/>
    </source>
</evidence>
<dbReference type="AlphaFoldDB" id="A0AAJ4RD12"/>
<evidence type="ECO:0000313" key="16">
    <source>
        <dbReference type="EMBL" id="ROR40602.1"/>
    </source>
</evidence>
<dbReference type="PROSITE" id="PS51257">
    <property type="entry name" value="PROKAR_LIPOPROTEIN"/>
    <property type="match status" value="1"/>
</dbReference>
<feature type="binding site" description="axial binding residue" evidence="13">
    <location>
        <position position="82"/>
    </location>
    <ligand>
        <name>heme c</name>
        <dbReference type="ChEBI" id="CHEBI:61717"/>
        <label>1</label>
    </ligand>
    <ligandPart>
        <name>Fe</name>
        <dbReference type="ChEBI" id="CHEBI:18248"/>
    </ligandPart>
</feature>
<feature type="binding site" description="covalent" evidence="12">
    <location>
        <position position="100"/>
    </location>
    <ligand>
        <name>heme c</name>
        <dbReference type="ChEBI" id="CHEBI:61717"/>
        <label>1</label>
    </ligand>
</feature>
<keyword evidence="10 13" id="KW-0408">Iron</keyword>
<evidence type="ECO:0000256" key="8">
    <source>
        <dbReference type="ARBA" id="ARBA00022764"/>
    </source>
</evidence>
<evidence type="ECO:0000256" key="9">
    <source>
        <dbReference type="ARBA" id="ARBA00022982"/>
    </source>
</evidence>
<protein>
    <recommendedName>
        <fullName evidence="3">Periplasmic nitrate reductase, electron transfer subunit</fullName>
    </recommendedName>
    <alternativeName>
        <fullName evidence="11">Diheme cytochrome c NapB</fullName>
    </alternativeName>
</protein>
<reference evidence="18" key="1">
    <citation type="submission" date="2018-03" db="EMBL/GenBank/DDBJ databases">
        <title>A comparative analysis of the Nautiliaceae.</title>
        <authorList>
            <person name="Grosche A."/>
            <person name="Smedile F."/>
            <person name="Vetriani C."/>
        </authorList>
    </citation>
    <scope>NUCLEOTIDE SEQUENCE [LARGE SCALE GENOMIC DNA]</scope>
    <source>
        <strain evidence="18">TB6</strain>
    </source>
</reference>
<feature type="chain" id="PRO_5042528790" description="Periplasmic nitrate reductase, electron transfer subunit" evidence="14">
    <location>
        <begin position="18"/>
        <end position="166"/>
    </location>
</feature>
<dbReference type="GO" id="GO:0046872">
    <property type="term" value="F:metal ion binding"/>
    <property type="evidence" value="ECO:0007669"/>
    <property type="project" value="UniProtKB-KW"/>
</dbReference>
<keyword evidence="5 12" id="KW-0349">Heme</keyword>
<feature type="binding site" description="axial binding residue" evidence="13">
    <location>
        <position position="101"/>
    </location>
    <ligand>
        <name>heme c</name>
        <dbReference type="ChEBI" id="CHEBI:61717"/>
        <label>1</label>
    </ligand>
    <ligandPart>
        <name>Fe</name>
        <dbReference type="ChEBI" id="CHEBI:18248"/>
    </ligandPart>
</feature>
<evidence type="ECO:0000256" key="2">
    <source>
        <dbReference type="ARBA" id="ARBA00007368"/>
    </source>
</evidence>
<evidence type="ECO:0000256" key="1">
    <source>
        <dbReference type="ARBA" id="ARBA00004418"/>
    </source>
</evidence>
<dbReference type="Proteomes" id="UP000298805">
    <property type="component" value="Chromosome"/>
</dbReference>
<feature type="binding site" description="axial binding residue" evidence="13">
    <location>
        <position position="143"/>
    </location>
    <ligand>
        <name>heme c</name>
        <dbReference type="ChEBI" id="CHEBI:61717"/>
        <label>2</label>
    </ligand>
    <ligandPart>
        <name>Fe</name>
        <dbReference type="ChEBI" id="CHEBI:18248"/>
    </ligandPart>
</feature>
<feature type="binding site" description="covalent" evidence="12">
    <location>
        <position position="97"/>
    </location>
    <ligand>
        <name>heme c</name>
        <dbReference type="ChEBI" id="CHEBI:61717"/>
        <label>1</label>
    </ligand>
</feature>
<organism evidence="16 17">
    <name type="scientific">Caminibacter pacificus</name>
    <dbReference type="NCBI Taxonomy" id="1424653"/>
    <lineage>
        <taxon>Bacteria</taxon>
        <taxon>Pseudomonadati</taxon>
        <taxon>Campylobacterota</taxon>
        <taxon>Epsilonproteobacteria</taxon>
        <taxon>Nautiliales</taxon>
        <taxon>Nautiliaceae</taxon>
        <taxon>Caminibacter</taxon>
    </lineage>
</organism>
<dbReference type="Pfam" id="PF03892">
    <property type="entry name" value="NapB"/>
    <property type="match status" value="1"/>
</dbReference>
<gene>
    <name evidence="15" type="ORF">C6V80_06715</name>
    <name evidence="16" type="ORF">EDC58_0081</name>
</gene>
<dbReference type="PANTHER" id="PTHR38604:SF1">
    <property type="entry name" value="PERIPLASMIC NITRATE REDUCTASE, ELECTRON TRANSFER SUBUNIT"/>
    <property type="match status" value="1"/>
</dbReference>
<keyword evidence="8" id="KW-0574">Periplasm</keyword>
<dbReference type="RefSeq" id="WP_123351517.1">
    <property type="nucleotide sequence ID" value="NZ_CP027432.2"/>
</dbReference>
<evidence type="ECO:0000256" key="10">
    <source>
        <dbReference type="ARBA" id="ARBA00023004"/>
    </source>
</evidence>
<feature type="binding site" description="covalent" evidence="12">
    <location>
        <position position="142"/>
    </location>
    <ligand>
        <name>heme c</name>
        <dbReference type="ChEBI" id="CHEBI:61717"/>
        <label>2</label>
    </ligand>
</feature>
<keyword evidence="7 14" id="KW-0732">Signal</keyword>
<evidence type="ECO:0000256" key="12">
    <source>
        <dbReference type="PIRSR" id="PIRSR006105-1"/>
    </source>
</evidence>
<evidence type="ECO:0000256" key="5">
    <source>
        <dbReference type="ARBA" id="ARBA00022617"/>
    </source>
</evidence>
<dbReference type="SUPFAM" id="SSF48695">
    <property type="entry name" value="Multiheme cytochromes"/>
    <property type="match status" value="1"/>
</dbReference>
<proteinExistence type="inferred from homology"/>
<dbReference type="PIRSF" id="PIRSF006105">
    <property type="entry name" value="NapB"/>
    <property type="match status" value="1"/>
</dbReference>
<name>A0AAJ4RD12_9BACT</name>
<feature type="binding site" description="covalent" evidence="12">
    <location>
        <position position="139"/>
    </location>
    <ligand>
        <name>heme c</name>
        <dbReference type="ChEBI" id="CHEBI:61717"/>
        <label>2</label>
    </ligand>
</feature>
<dbReference type="PANTHER" id="PTHR38604">
    <property type="entry name" value="PERIPLASMIC NITRATE REDUCTASE, ELECTRON TRANSFER SUBUNIT"/>
    <property type="match status" value="1"/>
</dbReference>
<evidence type="ECO:0000313" key="18">
    <source>
        <dbReference type="Proteomes" id="UP000298805"/>
    </source>
</evidence>
<feature type="signal peptide" evidence="14">
    <location>
        <begin position="1"/>
        <end position="17"/>
    </location>
</feature>
<dbReference type="InterPro" id="IPR036280">
    <property type="entry name" value="Multihaem_cyt_sf"/>
</dbReference>
<evidence type="ECO:0000313" key="15">
    <source>
        <dbReference type="EMBL" id="QCI28669.1"/>
    </source>
</evidence>
<comment type="similarity">
    <text evidence="2">Belongs to the NapB family.</text>
</comment>
<comment type="subcellular location">
    <subcellularLocation>
        <location evidence="1">Periplasm</location>
    </subcellularLocation>
</comment>
<comment type="PTM">
    <text evidence="12">Binds 2 heme C groups per subunit.</text>
</comment>
<dbReference type="GO" id="GO:0009061">
    <property type="term" value="P:anaerobic respiration"/>
    <property type="evidence" value="ECO:0007669"/>
    <property type="project" value="InterPro"/>
</dbReference>
<dbReference type="Proteomes" id="UP000272781">
    <property type="component" value="Unassembled WGS sequence"/>
</dbReference>
<dbReference type="EMBL" id="CP027432">
    <property type="protein sequence ID" value="QCI28669.1"/>
    <property type="molecule type" value="Genomic_DNA"/>
</dbReference>
<accession>A0AAJ4RD12</accession>
<dbReference type="InterPro" id="IPR005591">
    <property type="entry name" value="NapB"/>
</dbReference>
<feature type="binding site" description="axial binding residue" evidence="13">
    <location>
        <position position="118"/>
    </location>
    <ligand>
        <name>heme c</name>
        <dbReference type="ChEBI" id="CHEBI:61717"/>
        <label>2</label>
    </ligand>
    <ligandPart>
        <name>Fe</name>
        <dbReference type="ChEBI" id="CHEBI:18248"/>
    </ligandPart>
</feature>
<keyword evidence="18" id="KW-1185">Reference proteome</keyword>
<dbReference type="Gene3D" id="1.10.1130.10">
    <property type="entry name" value="Flavocytochrome C3, Chain A"/>
    <property type="match status" value="1"/>
</dbReference>
<keyword evidence="9" id="KW-0249">Electron transport</keyword>
<evidence type="ECO:0000256" key="11">
    <source>
        <dbReference type="ARBA" id="ARBA00031832"/>
    </source>
</evidence>
<keyword evidence="6 13" id="KW-0479">Metal-binding</keyword>
<evidence type="ECO:0000256" key="6">
    <source>
        <dbReference type="ARBA" id="ARBA00022723"/>
    </source>
</evidence>